<dbReference type="Proteomes" id="UP000585272">
    <property type="component" value="Unassembled WGS sequence"/>
</dbReference>
<feature type="domain" description="DUF11" evidence="5">
    <location>
        <begin position="1040"/>
        <end position="1142"/>
    </location>
</feature>
<evidence type="ECO:0000256" key="1">
    <source>
        <dbReference type="ARBA" id="ARBA00004613"/>
    </source>
</evidence>
<dbReference type="NCBIfam" id="TIGR01451">
    <property type="entry name" value="B_ant_repeat"/>
    <property type="match status" value="3"/>
</dbReference>
<keyword evidence="8" id="KW-1185">Reference proteome</keyword>
<evidence type="ECO:0000256" key="4">
    <source>
        <dbReference type="SAM" id="MobiDB-lite"/>
    </source>
</evidence>
<dbReference type="RefSeq" id="WP_246345500.1">
    <property type="nucleotide sequence ID" value="NZ_JACHNU010000006.1"/>
</dbReference>
<dbReference type="Pfam" id="PF17210">
    <property type="entry name" value="SdrD_B"/>
    <property type="match status" value="1"/>
</dbReference>
<dbReference type="SUPFAM" id="SSF117074">
    <property type="entry name" value="Hypothetical protein PA1324"/>
    <property type="match status" value="2"/>
</dbReference>
<comment type="caution">
    <text evidence="7">The sequence shown here is derived from an EMBL/GenBank/DDBJ whole genome shotgun (WGS) entry which is preliminary data.</text>
</comment>
<organism evidence="7 8">
    <name type="scientific">Conexibacter arvalis</name>
    <dbReference type="NCBI Taxonomy" id="912552"/>
    <lineage>
        <taxon>Bacteria</taxon>
        <taxon>Bacillati</taxon>
        <taxon>Actinomycetota</taxon>
        <taxon>Thermoleophilia</taxon>
        <taxon>Solirubrobacterales</taxon>
        <taxon>Conexibacteraceae</taxon>
        <taxon>Conexibacter</taxon>
    </lineage>
</organism>
<dbReference type="InterPro" id="IPR047589">
    <property type="entry name" value="DUF11_rpt"/>
</dbReference>
<accession>A0A840IJ74</accession>
<evidence type="ECO:0000256" key="2">
    <source>
        <dbReference type="ARBA" id="ARBA00022525"/>
    </source>
</evidence>
<dbReference type="Gene3D" id="2.60.40.10">
    <property type="entry name" value="Immunoglobulins"/>
    <property type="match status" value="3"/>
</dbReference>
<feature type="region of interest" description="Disordered" evidence="4">
    <location>
        <begin position="1007"/>
        <end position="1029"/>
    </location>
</feature>
<dbReference type="PANTHER" id="PTHR34819:SF3">
    <property type="entry name" value="CELL SURFACE PROTEIN"/>
    <property type="match status" value="1"/>
</dbReference>
<evidence type="ECO:0000256" key="3">
    <source>
        <dbReference type="ARBA" id="ARBA00022729"/>
    </source>
</evidence>
<keyword evidence="2" id="KW-0964">Secreted</keyword>
<dbReference type="EMBL" id="JACHNU010000006">
    <property type="protein sequence ID" value="MBB4664233.1"/>
    <property type="molecule type" value="Genomic_DNA"/>
</dbReference>
<gene>
    <name evidence="7" type="ORF">BDZ31_003836</name>
</gene>
<comment type="subcellular location">
    <subcellularLocation>
        <location evidence="1">Secreted</location>
    </subcellularLocation>
</comment>
<evidence type="ECO:0000313" key="7">
    <source>
        <dbReference type="EMBL" id="MBB4664233.1"/>
    </source>
</evidence>
<evidence type="ECO:0000259" key="5">
    <source>
        <dbReference type="Pfam" id="PF01345"/>
    </source>
</evidence>
<evidence type="ECO:0000259" key="6">
    <source>
        <dbReference type="Pfam" id="PF17210"/>
    </source>
</evidence>
<evidence type="ECO:0000313" key="8">
    <source>
        <dbReference type="Proteomes" id="UP000585272"/>
    </source>
</evidence>
<proteinExistence type="predicted"/>
<feature type="compositionally biased region" description="Pro residues" evidence="4">
    <location>
        <begin position="1010"/>
        <end position="1021"/>
    </location>
</feature>
<dbReference type="GO" id="GO:0005975">
    <property type="term" value="P:carbohydrate metabolic process"/>
    <property type="evidence" value="ECO:0007669"/>
    <property type="project" value="UniProtKB-ARBA"/>
</dbReference>
<reference evidence="7 8" key="1">
    <citation type="submission" date="2020-08" db="EMBL/GenBank/DDBJ databases">
        <title>Genomic Encyclopedia of Archaeal and Bacterial Type Strains, Phase II (KMG-II): from individual species to whole genera.</title>
        <authorList>
            <person name="Goeker M."/>
        </authorList>
    </citation>
    <scope>NUCLEOTIDE SEQUENCE [LARGE SCALE GENOMIC DNA]</scope>
    <source>
        <strain evidence="7 8">DSM 23288</strain>
    </source>
</reference>
<dbReference type="InterPro" id="IPR033764">
    <property type="entry name" value="Sdr_B"/>
</dbReference>
<name>A0A840IJ74_9ACTN</name>
<dbReference type="InterPro" id="IPR001434">
    <property type="entry name" value="OmcB-like_DUF11"/>
</dbReference>
<feature type="domain" description="DUF11" evidence="5">
    <location>
        <begin position="910"/>
        <end position="1032"/>
    </location>
</feature>
<dbReference type="InterPro" id="IPR051172">
    <property type="entry name" value="Chlamydia_OmcB"/>
</dbReference>
<feature type="domain" description="DUF11" evidence="5">
    <location>
        <begin position="791"/>
        <end position="900"/>
    </location>
</feature>
<sequence length="1165" mass="121123">MRPSTDRRRTARSRMRDGADAVLRARRRTLVPLAAAAAVLVLPGVAGAATVSGTAFEDFNDNGVRDSAPVFDAGVGGIAVTAYGPGGAVLASSTTAADGSYSLNVPDPAARVRLEFTGLPAGYQPARHGARSGTTVQFVDLSGGDATGIDVGVLQPANFCQDNPQLAVACMQFGARDGDHAGDTALRLVADATADNEPPVGGGSQGRLPGEVAGATYAQIGSVFGVANVQGSGFAYSSAYTKRHADWGPGGAGAIYRTDVGQANAGTPNATLFFDVNSLPSRPAGSATRGTNGWVRDSDSFDAVGTTGLGNLVANGDGSALFTVGLGSRELIQVPIPADGSTPTGARTFAIPSPCAVPGDARPMGLGFDKPGNVLYVGGVCSEASRGDPAPRAASADLSIYVYAFDPATGTFSSAPVLDVPLPADRLCTWRSAARPFPDPACGVASATWHPWTRTFTATPSYAQPMLSDIAIVGDDLVLGFRDRWPDQIGANSLSPDGSTAENGVQSGYALRACASGGGFALESNGVCGDVTAGGWRGIADVGPGDGLFYWDQDYNHNPVVPPQGAHDYTGVGGLLQIPGAVSLRQTAQDAANVCPAGMATNTCPTAEGPNSSAGVLYLSNSDGSRDKGYNLYTQDGTSPATATFGKSNGLGDLEALCDAAPIEIGNYVWFDANRDGVQDPDETPVADVVVELLDAAGNVIATTRTDASGQYWFDESNVPGAIQPHTDYTVRIPLDQPALEGWTPTADHTSDALRDSNGVVSGRYVIDPLRTGAAGHNDHTHDFGFFWFNVSIRKAVSSPTAKIGDTITYTLTARNDGPSWATDVVVTDTLPRQLELTGATTSQGTCTTAGNALRCELGTLRPGQVETVTVTAVVHRSGTIVNTAVIRSPGDRDPSDNEDPEEVRVPEPDLSIVKRASAATVQLGQTFTYTLTARNNGPGVARDVVVRDRVPAQLAVVSTRTPVGTCATSRATVRCELGALAEGQAVPVTITVRAVRTGRTVNVGIVEVPPTPEEPNPPRDPNPRNDRDAARVVVRRVTLGLTKTVNRRVLRAGQRATFTIKVRNPSRRATLRNVRTCDRLPAGLAFVKATPKAKLSKGRYCWTAKTLKPRQSKAYRITVRALNGSGGKRVNRATATARDANTRRAKRAVRVIGGAVSPAGGVTG</sequence>
<keyword evidence="3" id="KW-0732">Signal</keyword>
<dbReference type="Gene3D" id="2.60.40.1170">
    <property type="entry name" value="Mu homology domain, subdomain B"/>
    <property type="match status" value="1"/>
</dbReference>
<dbReference type="InterPro" id="IPR013783">
    <property type="entry name" value="Ig-like_fold"/>
</dbReference>
<dbReference type="PANTHER" id="PTHR34819">
    <property type="entry name" value="LARGE CYSTEINE-RICH PERIPLASMIC PROTEIN OMCB"/>
    <property type="match status" value="1"/>
</dbReference>
<protein>
    <submittedName>
        <fullName evidence="7">Putative repeat protein (TIGR01451 family)</fullName>
    </submittedName>
</protein>
<feature type="domain" description="SD-repeat containing protein B" evidence="6">
    <location>
        <begin position="664"/>
        <end position="786"/>
    </location>
</feature>
<dbReference type="GO" id="GO:0005576">
    <property type="term" value="C:extracellular region"/>
    <property type="evidence" value="ECO:0007669"/>
    <property type="project" value="UniProtKB-SubCell"/>
</dbReference>
<dbReference type="Pfam" id="PF01345">
    <property type="entry name" value="DUF11"/>
    <property type="match status" value="3"/>
</dbReference>
<dbReference type="AlphaFoldDB" id="A0A840IJ74"/>